<keyword evidence="6" id="KW-0675">Receptor</keyword>
<keyword evidence="4" id="KW-0297">G-protein coupled receptor</keyword>
<evidence type="ECO:0000313" key="12">
    <source>
        <dbReference type="RefSeq" id="XP_022088893.1"/>
    </source>
</evidence>
<reference evidence="11 12" key="1">
    <citation type="submission" date="2025-04" db="UniProtKB">
        <authorList>
            <consortium name="RefSeq"/>
        </authorList>
    </citation>
    <scope>IDENTIFICATION</scope>
</reference>
<evidence type="ECO:0000313" key="15">
    <source>
        <dbReference type="RefSeq" id="XP_022088896.1"/>
    </source>
</evidence>
<keyword evidence="2 8" id="KW-0812">Transmembrane</keyword>
<gene>
    <name evidence="11 12 13 14 15 16" type="primary">LOC110978303</name>
</gene>
<dbReference type="GO" id="GO:0005886">
    <property type="term" value="C:plasma membrane"/>
    <property type="evidence" value="ECO:0007669"/>
    <property type="project" value="TreeGrafter"/>
</dbReference>
<dbReference type="OMA" id="GQSMCVF"/>
<dbReference type="GeneID" id="110978303"/>
<sequence length="359" mass="40523">MDNYLAQEMEFSYLYSENDTCVDSSCLEARSLAGPIGVALLSLIGLVGNLSIIYLVVRHKKLRNPPNILIINLTVGDLLYILSASTFFIEKEISPSWEAAVSTCKLKAYVEDVGQSMCVFSLAALSRERYLAIVCGIENRRRRGSCSVNSLCAVAVVISTSLLLGIPSLVFASKTNYKQCNQFPTHEIVKKVFVSLRSVLGYVLPLAIVSFFYIRIASSLYKSVVQFDYTESHAQQSRLRKRLAGIVLFITVLFAIFWLPHFIHLHVRAYTSVELIALLPYPSYIDYLRIISFLMALTNSCTNPWIVFVMSSTYRQRCCLFRCVWSRQRLRHGQGTMRLTTLTGTTRRTSANVSQMSHV</sequence>
<dbReference type="RefSeq" id="XP_022088896.1">
    <property type="nucleotide sequence ID" value="XM_022233204.1"/>
</dbReference>
<comment type="subcellular location">
    <subcellularLocation>
        <location evidence="1">Membrane</location>
        <topology evidence="1">Multi-pass membrane protein</topology>
    </subcellularLocation>
</comment>
<feature type="transmembrane region" description="Helical" evidence="8">
    <location>
        <begin position="243"/>
        <end position="267"/>
    </location>
</feature>
<dbReference type="PANTHER" id="PTHR45695">
    <property type="entry name" value="LEUCOKININ RECEPTOR-RELATED"/>
    <property type="match status" value="1"/>
</dbReference>
<dbReference type="SUPFAM" id="SSF81321">
    <property type="entry name" value="Family A G protein-coupled receptor-like"/>
    <property type="match status" value="1"/>
</dbReference>
<feature type="transmembrane region" description="Helical" evidence="8">
    <location>
        <begin position="192"/>
        <end position="214"/>
    </location>
</feature>
<dbReference type="RefSeq" id="XP_022088897.1">
    <property type="nucleotide sequence ID" value="XM_022233205.1"/>
</dbReference>
<evidence type="ECO:0000259" key="9">
    <source>
        <dbReference type="PROSITE" id="PS50262"/>
    </source>
</evidence>
<organism evidence="10 13">
    <name type="scientific">Acanthaster planci</name>
    <name type="common">Crown-of-thorns starfish</name>
    <dbReference type="NCBI Taxonomy" id="133434"/>
    <lineage>
        <taxon>Eukaryota</taxon>
        <taxon>Metazoa</taxon>
        <taxon>Echinodermata</taxon>
        <taxon>Eleutherozoa</taxon>
        <taxon>Asterozoa</taxon>
        <taxon>Asteroidea</taxon>
        <taxon>Valvatacea</taxon>
        <taxon>Valvatida</taxon>
        <taxon>Acanthasteridae</taxon>
        <taxon>Acanthaster</taxon>
    </lineage>
</organism>
<dbReference type="RefSeq" id="XP_022088895.1">
    <property type="nucleotide sequence ID" value="XM_022233203.1"/>
</dbReference>
<keyword evidence="10" id="KW-1185">Reference proteome</keyword>
<feature type="transmembrane region" description="Helical" evidence="8">
    <location>
        <begin position="287"/>
        <end position="308"/>
    </location>
</feature>
<dbReference type="InterPro" id="IPR000276">
    <property type="entry name" value="GPCR_Rhodpsn"/>
</dbReference>
<feature type="transmembrane region" description="Helical" evidence="8">
    <location>
        <begin position="148"/>
        <end position="172"/>
    </location>
</feature>
<evidence type="ECO:0000313" key="16">
    <source>
        <dbReference type="RefSeq" id="XP_022088897.1"/>
    </source>
</evidence>
<dbReference type="Pfam" id="PF00001">
    <property type="entry name" value="7tm_1"/>
    <property type="match status" value="1"/>
</dbReference>
<evidence type="ECO:0000313" key="14">
    <source>
        <dbReference type="RefSeq" id="XP_022088895.1"/>
    </source>
</evidence>
<evidence type="ECO:0000256" key="7">
    <source>
        <dbReference type="ARBA" id="ARBA00023224"/>
    </source>
</evidence>
<evidence type="ECO:0000256" key="3">
    <source>
        <dbReference type="ARBA" id="ARBA00022989"/>
    </source>
</evidence>
<dbReference type="OrthoDB" id="5962705at2759"/>
<feature type="domain" description="G-protein coupled receptors family 1 profile" evidence="9">
    <location>
        <begin position="48"/>
        <end position="307"/>
    </location>
</feature>
<dbReference type="GO" id="GO:0008188">
    <property type="term" value="F:neuropeptide receptor activity"/>
    <property type="evidence" value="ECO:0007669"/>
    <property type="project" value="TreeGrafter"/>
</dbReference>
<evidence type="ECO:0000256" key="8">
    <source>
        <dbReference type="SAM" id="Phobius"/>
    </source>
</evidence>
<keyword evidence="5 8" id="KW-0472">Membrane</keyword>
<accession>A0A8B7Y6Q1</accession>
<evidence type="ECO:0000313" key="13">
    <source>
        <dbReference type="RefSeq" id="XP_022088894.1"/>
    </source>
</evidence>
<feature type="transmembrane region" description="Helical" evidence="8">
    <location>
        <begin position="32"/>
        <end position="57"/>
    </location>
</feature>
<dbReference type="RefSeq" id="XP_022088894.1">
    <property type="nucleotide sequence ID" value="XM_022233202.1"/>
</dbReference>
<evidence type="ECO:0000313" key="11">
    <source>
        <dbReference type="RefSeq" id="XP_022088892.1"/>
    </source>
</evidence>
<dbReference type="PROSITE" id="PS50262">
    <property type="entry name" value="G_PROTEIN_RECEP_F1_2"/>
    <property type="match status" value="1"/>
</dbReference>
<protein>
    <submittedName>
        <fullName evidence="11 12">Bombesin receptor subtype-3-like</fullName>
    </submittedName>
</protein>
<proteinExistence type="predicted"/>
<dbReference type="Gene3D" id="1.20.1070.10">
    <property type="entry name" value="Rhodopsin 7-helix transmembrane proteins"/>
    <property type="match status" value="1"/>
</dbReference>
<dbReference type="Proteomes" id="UP000694845">
    <property type="component" value="Unplaced"/>
</dbReference>
<keyword evidence="3 8" id="KW-1133">Transmembrane helix</keyword>
<dbReference type="KEGG" id="aplc:110978303"/>
<name>A0A8B7Y6Q1_ACAPL</name>
<dbReference type="AlphaFoldDB" id="A0A8B7Y6Q1"/>
<keyword evidence="7" id="KW-0807">Transducer</keyword>
<dbReference type="InterPro" id="IPR017452">
    <property type="entry name" value="GPCR_Rhodpsn_7TM"/>
</dbReference>
<dbReference type="PANTHER" id="PTHR45695:SF26">
    <property type="entry name" value="NEUROPEPTIDE CCHAMIDE-1 RECEPTOR"/>
    <property type="match status" value="1"/>
</dbReference>
<evidence type="ECO:0000256" key="2">
    <source>
        <dbReference type="ARBA" id="ARBA00022692"/>
    </source>
</evidence>
<dbReference type="RefSeq" id="XP_022088893.1">
    <property type="nucleotide sequence ID" value="XM_022233201.1"/>
</dbReference>
<dbReference type="PRINTS" id="PR00237">
    <property type="entry name" value="GPCRRHODOPSN"/>
</dbReference>
<evidence type="ECO:0000313" key="10">
    <source>
        <dbReference type="Proteomes" id="UP000694845"/>
    </source>
</evidence>
<evidence type="ECO:0000256" key="5">
    <source>
        <dbReference type="ARBA" id="ARBA00023136"/>
    </source>
</evidence>
<evidence type="ECO:0000256" key="6">
    <source>
        <dbReference type="ARBA" id="ARBA00023170"/>
    </source>
</evidence>
<evidence type="ECO:0000256" key="4">
    <source>
        <dbReference type="ARBA" id="ARBA00023040"/>
    </source>
</evidence>
<dbReference type="RefSeq" id="XP_022088892.1">
    <property type="nucleotide sequence ID" value="XM_022233200.1"/>
</dbReference>
<evidence type="ECO:0000256" key="1">
    <source>
        <dbReference type="ARBA" id="ARBA00004141"/>
    </source>
</evidence>